<proteinExistence type="predicted"/>
<dbReference type="Proteomes" id="UP001210925">
    <property type="component" value="Unassembled WGS sequence"/>
</dbReference>
<dbReference type="AlphaFoldDB" id="A0AAD5UF70"/>
<name>A0AAD5UF70_9FUNG</name>
<comment type="caution">
    <text evidence="1">The sequence shown here is derived from an EMBL/GenBank/DDBJ whole genome shotgun (WGS) entry which is preliminary data.</text>
</comment>
<protein>
    <submittedName>
        <fullName evidence="1">Uncharacterized protein</fullName>
    </submittedName>
</protein>
<reference evidence="1" key="1">
    <citation type="submission" date="2020-05" db="EMBL/GenBank/DDBJ databases">
        <title>Phylogenomic resolution of chytrid fungi.</title>
        <authorList>
            <person name="Stajich J.E."/>
            <person name="Amses K."/>
            <person name="Simmons R."/>
            <person name="Seto K."/>
            <person name="Myers J."/>
            <person name="Bonds A."/>
            <person name="Quandt C.A."/>
            <person name="Barry K."/>
            <person name="Liu P."/>
            <person name="Grigoriev I."/>
            <person name="Longcore J.E."/>
            <person name="James T.Y."/>
        </authorList>
    </citation>
    <scope>NUCLEOTIDE SEQUENCE</scope>
    <source>
        <strain evidence="1">PLAUS21</strain>
    </source>
</reference>
<dbReference type="EMBL" id="JADGKB010000059">
    <property type="protein sequence ID" value="KAJ3255854.1"/>
    <property type="molecule type" value="Genomic_DNA"/>
</dbReference>
<accession>A0AAD5UF70</accession>
<gene>
    <name evidence="1" type="ORF">HK103_005867</name>
</gene>
<evidence type="ECO:0000313" key="2">
    <source>
        <dbReference type="Proteomes" id="UP001210925"/>
    </source>
</evidence>
<sequence>MADGKIKGRSSKKPNLRVFIPTVNSLDQKSLTTNSIVKRKSSVDGYSATTPKSVHTIIKSAAPERRSMNTILSLMDTLLLEINGDLNEKVLPC</sequence>
<keyword evidence="2" id="KW-1185">Reference proteome</keyword>
<evidence type="ECO:0000313" key="1">
    <source>
        <dbReference type="EMBL" id="KAJ3255854.1"/>
    </source>
</evidence>
<organism evidence="1 2">
    <name type="scientific">Boothiomyces macroporosus</name>
    <dbReference type="NCBI Taxonomy" id="261099"/>
    <lineage>
        <taxon>Eukaryota</taxon>
        <taxon>Fungi</taxon>
        <taxon>Fungi incertae sedis</taxon>
        <taxon>Chytridiomycota</taxon>
        <taxon>Chytridiomycota incertae sedis</taxon>
        <taxon>Chytridiomycetes</taxon>
        <taxon>Rhizophydiales</taxon>
        <taxon>Terramycetaceae</taxon>
        <taxon>Boothiomyces</taxon>
    </lineage>
</organism>